<dbReference type="PANTHER" id="PTHR30417">
    <property type="entry name" value="N-ACETYLMURAMOYL-L-ALANINE AMIDASE AMID"/>
    <property type="match status" value="1"/>
</dbReference>
<name>A0A562ULG4_9ACTN</name>
<evidence type="ECO:0000259" key="7">
    <source>
        <dbReference type="SMART" id="SM00644"/>
    </source>
</evidence>
<dbReference type="OrthoDB" id="66275at2"/>
<reference evidence="8 9" key="1">
    <citation type="journal article" date="2013" name="Stand. Genomic Sci.">
        <title>Genomic Encyclopedia of Type Strains, Phase I: The one thousand microbial genomes (KMG-I) project.</title>
        <authorList>
            <person name="Kyrpides N.C."/>
            <person name="Woyke T."/>
            <person name="Eisen J.A."/>
            <person name="Garrity G."/>
            <person name="Lilburn T.G."/>
            <person name="Beck B.J."/>
            <person name="Whitman W.B."/>
            <person name="Hugenholtz P."/>
            <person name="Klenk H.P."/>
        </authorList>
    </citation>
    <scope>NUCLEOTIDE SEQUENCE [LARGE SCALE GENOMIC DNA]</scope>
    <source>
        <strain evidence="8 9">DSM 45044</strain>
    </source>
</reference>
<dbReference type="GO" id="GO:0071555">
    <property type="term" value="P:cell wall organization"/>
    <property type="evidence" value="ECO:0007669"/>
    <property type="project" value="UniProtKB-KW"/>
</dbReference>
<dbReference type="PROSITE" id="PS51318">
    <property type="entry name" value="TAT"/>
    <property type="match status" value="1"/>
</dbReference>
<evidence type="ECO:0000256" key="4">
    <source>
        <dbReference type="ARBA" id="ARBA00023316"/>
    </source>
</evidence>
<accession>A0A562ULG4</accession>
<evidence type="ECO:0000256" key="1">
    <source>
        <dbReference type="ARBA" id="ARBA00001561"/>
    </source>
</evidence>
<dbReference type="InterPro" id="IPR002502">
    <property type="entry name" value="Amidase_domain"/>
</dbReference>
<feature type="signal peptide" evidence="6">
    <location>
        <begin position="1"/>
        <end position="27"/>
    </location>
</feature>
<feature type="chain" id="PRO_5039519477" description="N-acetylmuramoyl-L-alanine amidase" evidence="6">
    <location>
        <begin position="28"/>
        <end position="647"/>
    </location>
</feature>
<dbReference type="InterPro" id="IPR051206">
    <property type="entry name" value="NAMLAA_amidase_2"/>
</dbReference>
<dbReference type="Pfam" id="PF01510">
    <property type="entry name" value="Amidase_2"/>
    <property type="match status" value="1"/>
</dbReference>
<dbReference type="GO" id="GO:0009254">
    <property type="term" value="P:peptidoglycan turnover"/>
    <property type="evidence" value="ECO:0007669"/>
    <property type="project" value="TreeGrafter"/>
</dbReference>
<dbReference type="GO" id="GO:0008745">
    <property type="term" value="F:N-acetylmuramoyl-L-alanine amidase activity"/>
    <property type="evidence" value="ECO:0007669"/>
    <property type="project" value="UniProtKB-EC"/>
</dbReference>
<dbReference type="GO" id="GO:0009253">
    <property type="term" value="P:peptidoglycan catabolic process"/>
    <property type="evidence" value="ECO:0007669"/>
    <property type="project" value="InterPro"/>
</dbReference>
<dbReference type="InterPro" id="IPR006311">
    <property type="entry name" value="TAT_signal"/>
</dbReference>
<dbReference type="EC" id="3.5.1.28" evidence="2"/>
<evidence type="ECO:0000256" key="6">
    <source>
        <dbReference type="SAM" id="SignalP"/>
    </source>
</evidence>
<dbReference type="CDD" id="cd06583">
    <property type="entry name" value="PGRP"/>
    <property type="match status" value="1"/>
</dbReference>
<evidence type="ECO:0000256" key="2">
    <source>
        <dbReference type="ARBA" id="ARBA00011901"/>
    </source>
</evidence>
<gene>
    <name evidence="8" type="ORF">LX16_5193</name>
</gene>
<comment type="catalytic activity">
    <reaction evidence="1">
        <text>Hydrolyzes the link between N-acetylmuramoyl residues and L-amino acid residues in certain cell-wall glycopeptides.</text>
        <dbReference type="EC" id="3.5.1.28"/>
    </reaction>
</comment>
<dbReference type="InterPro" id="IPR023346">
    <property type="entry name" value="Lysozyme-like_dom_sf"/>
</dbReference>
<comment type="caution">
    <text evidence="8">The sequence shown here is derived from an EMBL/GenBank/DDBJ whole genome shotgun (WGS) entry which is preliminary data.</text>
</comment>
<keyword evidence="4" id="KW-0961">Cell wall biogenesis/degradation</keyword>
<dbReference type="FunFam" id="3.40.80.10:FF:000006">
    <property type="entry name" value="N-acetylmuramoyl-L-alanine amidase"/>
    <property type="match status" value="1"/>
</dbReference>
<dbReference type="Proteomes" id="UP000321617">
    <property type="component" value="Unassembled WGS sequence"/>
</dbReference>
<organism evidence="8 9">
    <name type="scientific">Stackebrandtia albiflava</name>
    <dbReference type="NCBI Taxonomy" id="406432"/>
    <lineage>
        <taxon>Bacteria</taxon>
        <taxon>Bacillati</taxon>
        <taxon>Actinomycetota</taxon>
        <taxon>Actinomycetes</taxon>
        <taxon>Glycomycetales</taxon>
        <taxon>Glycomycetaceae</taxon>
        <taxon>Stackebrandtia</taxon>
    </lineage>
</organism>
<feature type="region of interest" description="Disordered" evidence="5">
    <location>
        <begin position="94"/>
        <end position="122"/>
    </location>
</feature>
<proteinExistence type="predicted"/>
<dbReference type="SUPFAM" id="SSF53955">
    <property type="entry name" value="Lysozyme-like"/>
    <property type="match status" value="1"/>
</dbReference>
<evidence type="ECO:0000313" key="8">
    <source>
        <dbReference type="EMBL" id="TWJ06457.1"/>
    </source>
</evidence>
<keyword evidence="6" id="KW-0732">Signal</keyword>
<dbReference type="AlphaFoldDB" id="A0A562ULG4"/>
<dbReference type="PANTHER" id="PTHR30417:SF1">
    <property type="entry name" value="N-ACETYLMURAMOYL-L-ALANINE AMIDASE AMID"/>
    <property type="match status" value="1"/>
</dbReference>
<dbReference type="Gene3D" id="1.10.530.10">
    <property type="match status" value="1"/>
</dbReference>
<evidence type="ECO:0000256" key="5">
    <source>
        <dbReference type="SAM" id="MobiDB-lite"/>
    </source>
</evidence>
<dbReference type="SUPFAM" id="SSF55846">
    <property type="entry name" value="N-acetylmuramoyl-L-alanine amidase-like"/>
    <property type="match status" value="1"/>
</dbReference>
<keyword evidence="9" id="KW-1185">Reference proteome</keyword>
<sequence length="647" mass="70164">MRPRDLRHGRRAAVALTALAMTAGVAAGSGGTAQAEPPADRQAEFGQAAAQYAVPEEVLLAVSYMQSRWRDHDGEHSTTGGFGPMHLTDVAYATAGGTGHHHDGEEDPRGDDRRPMTVTAETPDAPLDSEALQTVDAAAALTGFTAEELRTDSAANIMGGAALLAEHQDGFGGPSADPADWYGAVAMFSGASDTDTAARFADDVFALINEGASAATDDGTVTLAASPVTPETMQLADTGLREASDAPTDCPAELGCEWIPAPYEQYGEGPGDYGNHDQANRPEDMEIDYIVIHDTEGSYDTTLRLVQDPTYVSWQYTLRSADGHVAQHVKPEDVAWQAGNWSVNSHSIGLEHEGYAADGSWYTESLYRSSARLVKYLADRFDVPIDRAHIIGHDNVPGTRPATIRGMHWDPGPYWDWAHYFELLDAPLEPEFQWGSRLVTVAPDFEDNRPEMIGCDSGAPAEPCPSRPSSTVFLYSEPNHDAPLLKDIGLRPDGGDSTTQVSDLGSRAGTGATFAVAEVRWNWTAVWYLGQKGWIYNPWWEPTLIPAAGQWIEPKRDDTPVYGVAYPEPEAYEGTGVPVQTVEALPYTLDKGEAYSVGMTVQSQYYWAKTFDGPNIVVNGDRVYYQVQLGNRVMYVDAADVKLKGRP</sequence>
<keyword evidence="3" id="KW-0378">Hydrolase</keyword>
<dbReference type="InterPro" id="IPR036505">
    <property type="entry name" value="Amidase/PGRP_sf"/>
</dbReference>
<dbReference type="RefSeq" id="WP_147144536.1">
    <property type="nucleotide sequence ID" value="NZ_BAABIJ010000002.1"/>
</dbReference>
<dbReference type="Gene3D" id="3.40.80.10">
    <property type="entry name" value="Peptidoglycan recognition protein-like"/>
    <property type="match status" value="1"/>
</dbReference>
<dbReference type="SMART" id="SM00644">
    <property type="entry name" value="Ami_2"/>
    <property type="match status" value="1"/>
</dbReference>
<evidence type="ECO:0000256" key="3">
    <source>
        <dbReference type="ARBA" id="ARBA00022801"/>
    </source>
</evidence>
<evidence type="ECO:0000313" key="9">
    <source>
        <dbReference type="Proteomes" id="UP000321617"/>
    </source>
</evidence>
<feature type="domain" description="N-acetylmuramoyl-L-alanine amidase" evidence="7">
    <location>
        <begin position="276"/>
        <end position="412"/>
    </location>
</feature>
<protein>
    <recommendedName>
        <fullName evidence="2">N-acetylmuramoyl-L-alanine amidase</fullName>
        <ecNumber evidence="2">3.5.1.28</ecNumber>
    </recommendedName>
</protein>
<dbReference type="EMBL" id="VLLL01000012">
    <property type="protein sequence ID" value="TWJ06457.1"/>
    <property type="molecule type" value="Genomic_DNA"/>
</dbReference>